<comment type="caution">
    <text evidence="1">The sequence shown here is derived from an EMBL/GenBank/DDBJ whole genome shotgun (WGS) entry which is preliminary data.</text>
</comment>
<dbReference type="Gene3D" id="3.40.50.1460">
    <property type="match status" value="1"/>
</dbReference>
<protein>
    <recommendedName>
        <fullName evidence="3">Caspase domain-containing protein</fullName>
    </recommendedName>
</protein>
<dbReference type="AlphaFoldDB" id="A0A929FZT9"/>
<evidence type="ECO:0000313" key="2">
    <source>
        <dbReference type="Proteomes" id="UP000598360"/>
    </source>
</evidence>
<accession>A0A929FZT9</accession>
<keyword evidence="2" id="KW-1185">Reference proteome</keyword>
<organism evidence="1 2">
    <name type="scientific">Saccharopolyspora montiporae</name>
    <dbReference type="NCBI Taxonomy" id="2781240"/>
    <lineage>
        <taxon>Bacteria</taxon>
        <taxon>Bacillati</taxon>
        <taxon>Actinomycetota</taxon>
        <taxon>Actinomycetes</taxon>
        <taxon>Pseudonocardiales</taxon>
        <taxon>Pseudonocardiaceae</taxon>
        <taxon>Saccharopolyspora</taxon>
    </lineage>
</organism>
<dbReference type="EMBL" id="JADEYC010000001">
    <property type="protein sequence ID" value="MBE9372908.1"/>
    <property type="molecule type" value="Genomic_DNA"/>
</dbReference>
<sequence length="859" mass="94212">MSRYAFFISVAAYDDTYFTPHESVRNSARELCGLFESSPLWNRCELIEDPATPGDVTEPIERVLRDSQPDDAVLLYFAGHAEMPRRGDQYTDLELVMRRSKRDGRSHFLELHKLYDLLRDHPSHLKAVVLDCCNSGRVPALGDDDAEVTQAAARVPDWAGYVLTALHRNDPSQSAHATSNAFGPDYTAFSGALVNLFEDGVPDGPDVFDFQYVREVLRERLWLQDHPLPGLVETTGSGRFPILENAATVRIDEQARARLAALPLTELAEQWAAPEDTERHALNRVINDLFRDNSAHTRDFVHALHCTCPHDSHVQGRVLDKIRSAPVGTRAQTTALLLAEECGDCAVAGGELLENAARTSGTELADVRRAWGESAELTIDDVLVRCAPPQDLAELTRRFLADPRSDSDTAAAFTLLEAFGTQRSAEDVRTLLALLHDAERTPEADAVLDGAALGRDPADAARLAAHIAGSAPDTARTVDHRVARRRRPRELAAYAAARGDVDRAEEVLTAVSADRSLGTLVRLAAALHSQGMHAAGRAAAQAAMARDDTAAAPATVLDTLGGGDAEWRRDVVGDVRDHVSEHLPAAELAAFFRWRGHRLDLLDAAVTARSAAAVARFYRDALDAGADDLAELIASRAAALSSDSGELMTFVRDGEVDGRGPAEVVFGQLHHRRDGDTLGNMLVLWTQKANRPARLRKDEDALLGRVADDASANTLARTASLLAGKMQPDLAQRLLRRALEHPQRFSPQEIAALLVPLSVARQRRVFSHAAKPGIELLRRLYALYQRQDEKITIGYFAELVVVVRANPDIAADLREEIIGETDTFIADERIEVNQQEYVGWLREFGAAEHADRFLNRVAL</sequence>
<evidence type="ECO:0000313" key="1">
    <source>
        <dbReference type="EMBL" id="MBE9372908.1"/>
    </source>
</evidence>
<dbReference type="RefSeq" id="WP_193926360.1">
    <property type="nucleotide sequence ID" value="NZ_JADEYC010000001.1"/>
</dbReference>
<name>A0A929FZT9_9PSEU</name>
<evidence type="ECO:0008006" key="3">
    <source>
        <dbReference type="Google" id="ProtNLM"/>
    </source>
</evidence>
<proteinExistence type="predicted"/>
<reference evidence="1" key="1">
    <citation type="submission" date="2020-10" db="EMBL/GenBank/DDBJ databases">
        <title>Diversity and distribution of actinomycetes associated with coral in the coast of Hainan.</title>
        <authorList>
            <person name="Li F."/>
        </authorList>
    </citation>
    <scope>NUCLEOTIDE SEQUENCE</scope>
    <source>
        <strain evidence="1">HNM0983</strain>
    </source>
</reference>
<dbReference type="Proteomes" id="UP000598360">
    <property type="component" value="Unassembled WGS sequence"/>
</dbReference>
<gene>
    <name evidence="1" type="ORF">IQ251_00455</name>
</gene>